<evidence type="ECO:0000256" key="1">
    <source>
        <dbReference type="ARBA" id="ARBA00007381"/>
    </source>
</evidence>
<feature type="region of interest" description="Disordered" evidence="7">
    <location>
        <begin position="359"/>
        <end position="404"/>
    </location>
</feature>
<evidence type="ECO:0000256" key="8">
    <source>
        <dbReference type="SAM" id="Phobius"/>
    </source>
</evidence>
<gene>
    <name evidence="9" type="ORF">ACFPIJ_34400</name>
</gene>
<keyword evidence="10" id="KW-1185">Reference proteome</keyword>
<dbReference type="InterPro" id="IPR043129">
    <property type="entry name" value="ATPase_NBD"/>
</dbReference>
<sequence length="535" mass="58176">MRVLGIDFGTSNTVAMIRTPDSRMRPLLFDGSPLLPSALYFNTDGKVLVGRDAERNARLDPARFEPNPKRRIDDGEVFIGDHPMPVPRLFAHVLSLVNTEARRQLGAAPDEVRLTHPARWGERRRSLLVEATRISGLGTPRLIAEPVGAASYFTAVLGSAVPVGRSLAIYDLGGGTFDATVVRRTQSGFEVLAEDGLADVGGLDFDHAIVEHLGKVYSESHADKWTSIANPSDANARRQRRLLYEDVRGAKEMLSRTASTDIHLPSLEVDAHLTREELEGLVKPYLERTVSCLRRAIDSARLQPKDLVGIFLVGGSSRIPLAAHLIHTELGVAPTTLEQPETVVVEGALCIGAPSAPVRASGMPRTVTPPPPQQRPVSAVPVSPAMNRPGPVQPPPMQQRPPVQQPVNMVRQQPPVQLVRQPPPVQPPMQQPPVQQQPVNMVRQQPPVQAPPPVQLVRQPPPVQQQPYRPPVSPAPVAQPARPGPFPPQVARPQPAPQPQQTSDEGERNWVAVIIVVLVLVAVLFVILLLTAFNG</sequence>
<comment type="similarity">
    <text evidence="1 6">Belongs to the heat shock protein 70 family.</text>
</comment>
<protein>
    <submittedName>
        <fullName evidence="9">Hsp70 family protein</fullName>
    </submittedName>
</protein>
<dbReference type="PANTHER" id="PTHR19375">
    <property type="entry name" value="HEAT SHOCK PROTEIN 70KDA"/>
    <property type="match status" value="1"/>
</dbReference>
<dbReference type="PROSITE" id="PS00329">
    <property type="entry name" value="HSP70_2"/>
    <property type="match status" value="1"/>
</dbReference>
<feature type="region of interest" description="Disordered" evidence="7">
    <location>
        <begin position="418"/>
        <end position="437"/>
    </location>
</feature>
<evidence type="ECO:0000256" key="6">
    <source>
        <dbReference type="RuleBase" id="RU003322"/>
    </source>
</evidence>
<organism evidence="9 10">
    <name type="scientific">Dactylosporangium cerinum</name>
    <dbReference type="NCBI Taxonomy" id="1434730"/>
    <lineage>
        <taxon>Bacteria</taxon>
        <taxon>Bacillati</taxon>
        <taxon>Actinomycetota</taxon>
        <taxon>Actinomycetes</taxon>
        <taxon>Micromonosporales</taxon>
        <taxon>Micromonosporaceae</taxon>
        <taxon>Dactylosporangium</taxon>
    </lineage>
</organism>
<keyword evidence="5" id="KW-0143">Chaperone</keyword>
<dbReference type="RefSeq" id="WP_380121449.1">
    <property type="nucleotide sequence ID" value="NZ_JBHSIU010000046.1"/>
</dbReference>
<dbReference type="PRINTS" id="PR00301">
    <property type="entry name" value="HEATSHOCK70"/>
</dbReference>
<evidence type="ECO:0000256" key="2">
    <source>
        <dbReference type="ARBA" id="ARBA00022741"/>
    </source>
</evidence>
<keyword evidence="4" id="KW-0346">Stress response</keyword>
<evidence type="ECO:0000313" key="9">
    <source>
        <dbReference type="EMBL" id="MFC5002908.1"/>
    </source>
</evidence>
<accession>A0ABV9W2V3</accession>
<dbReference type="Pfam" id="PF00012">
    <property type="entry name" value="HSP70"/>
    <property type="match status" value="1"/>
</dbReference>
<evidence type="ECO:0000256" key="7">
    <source>
        <dbReference type="SAM" id="MobiDB-lite"/>
    </source>
</evidence>
<reference evidence="10" key="1">
    <citation type="journal article" date="2019" name="Int. J. Syst. Evol. Microbiol.">
        <title>The Global Catalogue of Microorganisms (GCM) 10K type strain sequencing project: providing services to taxonomists for standard genome sequencing and annotation.</title>
        <authorList>
            <consortium name="The Broad Institute Genomics Platform"/>
            <consortium name="The Broad Institute Genome Sequencing Center for Infectious Disease"/>
            <person name="Wu L."/>
            <person name="Ma J."/>
        </authorList>
    </citation>
    <scope>NUCLEOTIDE SEQUENCE [LARGE SCALE GENOMIC DNA]</scope>
    <source>
        <strain evidence="10">CGMCC 4.7152</strain>
    </source>
</reference>
<comment type="caution">
    <text evidence="9">The sequence shown here is derived from an EMBL/GenBank/DDBJ whole genome shotgun (WGS) entry which is preliminary data.</text>
</comment>
<feature type="compositionally biased region" description="Pro residues" evidence="7">
    <location>
        <begin position="448"/>
        <end position="474"/>
    </location>
</feature>
<dbReference type="InterPro" id="IPR018181">
    <property type="entry name" value="Heat_shock_70_CS"/>
</dbReference>
<keyword evidence="8" id="KW-0472">Membrane</keyword>
<dbReference type="EMBL" id="JBHSIU010000046">
    <property type="protein sequence ID" value="MFC5002908.1"/>
    <property type="molecule type" value="Genomic_DNA"/>
</dbReference>
<dbReference type="SUPFAM" id="SSF53067">
    <property type="entry name" value="Actin-like ATPase domain"/>
    <property type="match status" value="2"/>
</dbReference>
<dbReference type="Gene3D" id="3.30.420.40">
    <property type="match status" value="2"/>
</dbReference>
<keyword evidence="8" id="KW-1133">Transmembrane helix</keyword>
<feature type="compositionally biased region" description="Pro residues" evidence="7">
    <location>
        <begin position="482"/>
        <end position="498"/>
    </location>
</feature>
<feature type="region of interest" description="Disordered" evidence="7">
    <location>
        <begin position="444"/>
        <end position="505"/>
    </location>
</feature>
<evidence type="ECO:0000256" key="3">
    <source>
        <dbReference type="ARBA" id="ARBA00022840"/>
    </source>
</evidence>
<evidence type="ECO:0000313" key="10">
    <source>
        <dbReference type="Proteomes" id="UP001595912"/>
    </source>
</evidence>
<keyword evidence="2 6" id="KW-0547">Nucleotide-binding</keyword>
<evidence type="ECO:0000256" key="5">
    <source>
        <dbReference type="ARBA" id="ARBA00023186"/>
    </source>
</evidence>
<keyword evidence="3 6" id="KW-0067">ATP-binding</keyword>
<feature type="compositionally biased region" description="Low complexity" evidence="7">
    <location>
        <begin position="375"/>
        <end position="390"/>
    </location>
</feature>
<evidence type="ECO:0000256" key="4">
    <source>
        <dbReference type="ARBA" id="ARBA00023016"/>
    </source>
</evidence>
<dbReference type="Gene3D" id="3.90.640.10">
    <property type="entry name" value="Actin, Chain A, domain 4"/>
    <property type="match status" value="1"/>
</dbReference>
<dbReference type="Proteomes" id="UP001595912">
    <property type="component" value="Unassembled WGS sequence"/>
</dbReference>
<feature type="transmembrane region" description="Helical" evidence="8">
    <location>
        <begin position="510"/>
        <end position="533"/>
    </location>
</feature>
<keyword evidence="8" id="KW-0812">Transmembrane</keyword>
<proteinExistence type="inferred from homology"/>
<name>A0ABV9W2V3_9ACTN</name>
<dbReference type="InterPro" id="IPR013126">
    <property type="entry name" value="Hsp_70_fam"/>
</dbReference>
<feature type="compositionally biased region" description="Pro residues" evidence="7">
    <location>
        <begin position="421"/>
        <end position="431"/>
    </location>
</feature>